<reference evidence="16 18" key="1">
    <citation type="journal article" date="2014" name="Curr. Biol.">
        <title>The genome of the clonal raider ant Cerapachys biroi.</title>
        <authorList>
            <person name="Oxley P.R."/>
            <person name="Ji L."/>
            <person name="Fetter-Pruneda I."/>
            <person name="McKenzie S.K."/>
            <person name="Li C."/>
            <person name="Hu H."/>
            <person name="Zhang G."/>
            <person name="Kronauer D.J."/>
        </authorList>
    </citation>
    <scope>NUCLEOTIDE SEQUENCE [LARGE SCALE GENOMIC DNA]</scope>
</reference>
<dbReference type="NCBIfam" id="TIGR01126">
    <property type="entry name" value="pdi_dom"/>
    <property type="match status" value="2"/>
</dbReference>
<evidence type="ECO:0000313" key="17">
    <source>
        <dbReference type="EMBL" id="RLU18045.1"/>
    </source>
</evidence>
<dbReference type="CDD" id="cd02982">
    <property type="entry name" value="PDI_b'_family"/>
    <property type="match status" value="1"/>
</dbReference>
<dbReference type="Pfam" id="PF00085">
    <property type="entry name" value="Thioredoxin"/>
    <property type="match status" value="2"/>
</dbReference>
<keyword evidence="8 11" id="KW-1015">Disulfide bond</keyword>
<dbReference type="GO" id="GO:0034976">
    <property type="term" value="P:response to endoplasmic reticulum stress"/>
    <property type="evidence" value="ECO:0007669"/>
    <property type="project" value="TreeGrafter"/>
</dbReference>
<dbReference type="InterPro" id="IPR036249">
    <property type="entry name" value="Thioredoxin-like_sf"/>
</dbReference>
<sequence length="504" mass="56487">MSSIGGFCLAALCLVAACLAAVEVDDGVYVLKQDNFDGFIAENDYVLLEFYAPWCGHCKALAPEYVKAAKKLEEAKSAIKLVKIDATVETQLAEKHGVRGYPTLKLYRQGVAIDYTGGRQADDIVNWLLKKTGPAAQELQTVDDAKAFIEAHNFVIVGFFKEASSPAATAYVKVANAADDHMFAITSSDEVFNEYGIEGDGKIVVFKKFDEDKVVYPEEFTGKDDPLEAKNLQKFIATHSLPLVVEFNQDTAQKIFSGEIKSHLLVFLSKAAGHLTKYVDVLKEPAKKYRGQVLFVTIDCDETDHERILEFFGLKKDDVPSMRIIKLEEDMAKYKPENREISAENVQEFVAAFTDGKLKRHLLTQDLPEDWDKTPVTVLVGTNFHEIAYDKEKDVLVEFYAPWCGHCQQLAPIYEKLGEKYKDNDKLVIAKMDATANELEDVKITSFPTLTLYKKNTNEAVEYNGERTLDGLSKFIETGGQYGEAPEEAQEEDEDDDVPRKDEL</sequence>
<dbReference type="FunFam" id="3.40.30.10:FF:000023">
    <property type="entry name" value="Protein disulfide-isomerase"/>
    <property type="match status" value="1"/>
</dbReference>
<evidence type="ECO:0000313" key="19">
    <source>
        <dbReference type="Proteomes" id="UP000279307"/>
    </source>
</evidence>
<proteinExistence type="inferred from homology"/>
<feature type="region of interest" description="Disordered" evidence="14">
    <location>
        <begin position="476"/>
        <end position="504"/>
    </location>
</feature>
<dbReference type="InterPro" id="IPR017937">
    <property type="entry name" value="Thioredoxin_CS"/>
</dbReference>
<gene>
    <name evidence="17" type="ORF">DMN91_010287</name>
    <name evidence="16" type="ORF">X777_14289</name>
</gene>
<dbReference type="InterPro" id="IPR013766">
    <property type="entry name" value="Thioredoxin_domain"/>
</dbReference>
<keyword evidence="7" id="KW-0256">Endoplasmic reticulum</keyword>
<dbReference type="GO" id="GO:0005788">
    <property type="term" value="C:endoplasmic reticulum lumen"/>
    <property type="evidence" value="ECO:0007669"/>
    <property type="project" value="UniProtKB-SubCell"/>
</dbReference>
<dbReference type="Pfam" id="PF13848">
    <property type="entry name" value="Thioredoxin_6"/>
    <property type="match status" value="1"/>
</dbReference>
<evidence type="ECO:0000256" key="8">
    <source>
        <dbReference type="ARBA" id="ARBA00023157"/>
    </source>
</evidence>
<feature type="domain" description="Thioredoxin" evidence="15">
    <location>
        <begin position="10"/>
        <end position="133"/>
    </location>
</feature>
<dbReference type="InterPro" id="IPR005788">
    <property type="entry name" value="PDI_thioredoxin-like_dom"/>
</dbReference>
<dbReference type="EMBL" id="QOIP01000010">
    <property type="protein sequence ID" value="RLU18045.1"/>
    <property type="molecule type" value="Genomic_DNA"/>
</dbReference>
<evidence type="ECO:0000256" key="14">
    <source>
        <dbReference type="SAM" id="MobiDB-lite"/>
    </source>
</evidence>
<dbReference type="Proteomes" id="UP000053097">
    <property type="component" value="Unassembled WGS sequence"/>
</dbReference>
<dbReference type="OrthoDB" id="72053at2759"/>
<feature type="domain" description="Thioredoxin" evidence="15">
    <location>
        <begin position="340"/>
        <end position="481"/>
    </location>
</feature>
<dbReference type="AlphaFoldDB" id="A0A026VXL5"/>
<reference evidence="17" key="3">
    <citation type="submission" date="2018-07" db="EMBL/GenBank/DDBJ databases">
        <authorList>
            <person name="Mckenzie S.K."/>
            <person name="Kronauer D.J.C."/>
        </authorList>
    </citation>
    <scope>NUCLEOTIDE SEQUENCE</scope>
    <source>
        <strain evidence="17">Clonal line C1</strain>
    </source>
</reference>
<keyword evidence="5 13" id="KW-0732">Signal</keyword>
<feature type="signal peptide" evidence="13">
    <location>
        <begin position="1"/>
        <end position="20"/>
    </location>
</feature>
<dbReference type="FunFam" id="3.40.30.10:FF:000042">
    <property type="entry name" value="protein disulfide-isomerase A2"/>
    <property type="match status" value="1"/>
</dbReference>
<keyword evidence="9 13" id="KW-0413">Isomerase</keyword>
<dbReference type="GO" id="GO:0003756">
    <property type="term" value="F:protein disulfide isomerase activity"/>
    <property type="evidence" value="ECO:0007669"/>
    <property type="project" value="UniProtKB-EC"/>
</dbReference>
<dbReference type="FunFam" id="3.40.30.10:FF:000027">
    <property type="entry name" value="protein disulfide-isomerase A2"/>
    <property type="match status" value="1"/>
</dbReference>
<evidence type="ECO:0000256" key="12">
    <source>
        <dbReference type="RuleBase" id="RU004208"/>
    </source>
</evidence>
<dbReference type="PROSITE" id="PS51352">
    <property type="entry name" value="THIOREDOXIN_2"/>
    <property type="match status" value="2"/>
</dbReference>
<accession>A0A026VXL5</accession>
<dbReference type="SUPFAM" id="SSF52833">
    <property type="entry name" value="Thioredoxin-like"/>
    <property type="match status" value="4"/>
</dbReference>
<dbReference type="STRING" id="2015173.A0A026VXL5"/>
<feature type="chain" id="PRO_5033747184" description="Protein disulfide-isomerase" evidence="13">
    <location>
        <begin position="21"/>
        <end position="504"/>
    </location>
</feature>
<dbReference type="Gene3D" id="3.40.30.10">
    <property type="entry name" value="Glutaredoxin"/>
    <property type="match status" value="4"/>
</dbReference>
<evidence type="ECO:0000256" key="11">
    <source>
        <dbReference type="PIRSR" id="PIRSR605792-51"/>
    </source>
</evidence>
<dbReference type="EC" id="5.3.4.1" evidence="4 13"/>
<evidence type="ECO:0000256" key="1">
    <source>
        <dbReference type="ARBA" id="ARBA00001182"/>
    </source>
</evidence>
<dbReference type="PANTHER" id="PTHR18929">
    <property type="entry name" value="PROTEIN DISULFIDE ISOMERASE"/>
    <property type="match status" value="1"/>
</dbReference>
<dbReference type="InterPro" id="IPR005792">
    <property type="entry name" value="Prot_disulphide_isomerase"/>
</dbReference>
<keyword evidence="18" id="KW-1185">Reference proteome</keyword>
<evidence type="ECO:0000256" key="4">
    <source>
        <dbReference type="ARBA" id="ARBA00012723"/>
    </source>
</evidence>
<dbReference type="FunFam" id="3.40.30.10:FF:000030">
    <property type="entry name" value="Protein disulfide-isomerase"/>
    <property type="match status" value="1"/>
</dbReference>
<dbReference type="PANTHER" id="PTHR18929:SF240">
    <property type="entry name" value="PROTEIN DISULFIDE-ISOMERASE"/>
    <property type="match status" value="1"/>
</dbReference>
<comment type="catalytic activity">
    <reaction evidence="1 13">
        <text>Catalyzes the rearrangement of -S-S- bonds in proteins.</text>
        <dbReference type="EC" id="5.3.4.1"/>
    </reaction>
</comment>
<evidence type="ECO:0000256" key="9">
    <source>
        <dbReference type="ARBA" id="ARBA00023235"/>
    </source>
</evidence>
<evidence type="ECO:0000313" key="16">
    <source>
        <dbReference type="EMBL" id="EZA48186.1"/>
    </source>
</evidence>
<dbReference type="PROSITE" id="PS00194">
    <property type="entry name" value="THIOREDOXIN_1"/>
    <property type="match status" value="2"/>
</dbReference>
<comment type="subcellular location">
    <subcellularLocation>
        <location evidence="2">Endoplasmic reticulum lumen</location>
    </subcellularLocation>
</comment>
<evidence type="ECO:0000256" key="10">
    <source>
        <dbReference type="ARBA" id="ARBA00023284"/>
    </source>
</evidence>
<dbReference type="EMBL" id="KK107670">
    <property type="protein sequence ID" value="EZA48186.1"/>
    <property type="molecule type" value="Genomic_DNA"/>
</dbReference>
<protein>
    <recommendedName>
        <fullName evidence="4 13">Protein disulfide-isomerase</fullName>
        <ecNumber evidence="4 13">5.3.4.1</ecNumber>
    </recommendedName>
</protein>
<dbReference type="CDD" id="cd02961">
    <property type="entry name" value="PDI_a_family"/>
    <property type="match status" value="1"/>
</dbReference>
<evidence type="ECO:0000256" key="13">
    <source>
        <dbReference type="RuleBase" id="RU361130"/>
    </source>
</evidence>
<evidence type="ECO:0000256" key="6">
    <source>
        <dbReference type="ARBA" id="ARBA00022737"/>
    </source>
</evidence>
<evidence type="ECO:0000256" key="5">
    <source>
        <dbReference type="ARBA" id="ARBA00022729"/>
    </source>
</evidence>
<reference evidence="17 19" key="2">
    <citation type="journal article" date="2018" name="Genome Res.">
        <title>The genomic architecture and molecular evolution of ant odorant receptors.</title>
        <authorList>
            <person name="McKenzie S.K."/>
            <person name="Kronauer D.J.C."/>
        </authorList>
    </citation>
    <scope>NUCLEOTIDE SEQUENCE [LARGE SCALE GENOMIC DNA]</scope>
    <source>
        <strain evidence="17">Clonal line C1</strain>
    </source>
</reference>
<evidence type="ECO:0000259" key="15">
    <source>
        <dbReference type="PROSITE" id="PS51352"/>
    </source>
</evidence>
<feature type="disulfide bond" description="Redox-active" evidence="11">
    <location>
        <begin position="55"/>
        <end position="58"/>
    </location>
</feature>
<dbReference type="OMA" id="FFGMKKD"/>
<evidence type="ECO:0000256" key="3">
    <source>
        <dbReference type="ARBA" id="ARBA00006347"/>
    </source>
</evidence>
<organism evidence="16 18">
    <name type="scientific">Ooceraea biroi</name>
    <name type="common">Clonal raider ant</name>
    <name type="synonym">Cerapachys biroi</name>
    <dbReference type="NCBI Taxonomy" id="2015173"/>
    <lineage>
        <taxon>Eukaryota</taxon>
        <taxon>Metazoa</taxon>
        <taxon>Ecdysozoa</taxon>
        <taxon>Arthropoda</taxon>
        <taxon>Hexapoda</taxon>
        <taxon>Insecta</taxon>
        <taxon>Pterygota</taxon>
        <taxon>Neoptera</taxon>
        <taxon>Endopterygota</taxon>
        <taxon>Hymenoptera</taxon>
        <taxon>Apocrita</taxon>
        <taxon>Aculeata</taxon>
        <taxon>Formicoidea</taxon>
        <taxon>Formicidae</taxon>
        <taxon>Dorylinae</taxon>
        <taxon>Ooceraea</taxon>
    </lineage>
</organism>
<keyword evidence="10 11" id="KW-0676">Redox-active center</keyword>
<dbReference type="CDD" id="cd02995">
    <property type="entry name" value="PDI_a_PDI_a'_C"/>
    <property type="match status" value="1"/>
</dbReference>
<dbReference type="NCBIfam" id="TIGR01130">
    <property type="entry name" value="ER_PDI_fam"/>
    <property type="match status" value="1"/>
</dbReference>
<dbReference type="PRINTS" id="PR00421">
    <property type="entry name" value="THIOREDOXIN"/>
</dbReference>
<dbReference type="GO" id="GO:0006457">
    <property type="term" value="P:protein folding"/>
    <property type="evidence" value="ECO:0007669"/>
    <property type="project" value="TreeGrafter"/>
</dbReference>
<dbReference type="CDD" id="cd02981">
    <property type="entry name" value="PDI_b_family"/>
    <property type="match status" value="1"/>
</dbReference>
<comment type="similarity">
    <text evidence="3 12">Belongs to the protein disulfide isomerase family.</text>
</comment>
<name>A0A026VXL5_OOCBI</name>
<feature type="compositionally biased region" description="Acidic residues" evidence="14">
    <location>
        <begin position="485"/>
        <end position="497"/>
    </location>
</feature>
<evidence type="ECO:0000256" key="7">
    <source>
        <dbReference type="ARBA" id="ARBA00022824"/>
    </source>
</evidence>
<evidence type="ECO:0000313" key="18">
    <source>
        <dbReference type="Proteomes" id="UP000053097"/>
    </source>
</evidence>
<feature type="disulfide bond" description="Redox-active" evidence="11">
    <location>
        <begin position="404"/>
        <end position="407"/>
    </location>
</feature>
<keyword evidence="6" id="KW-0677">Repeat</keyword>
<dbReference type="Proteomes" id="UP000279307">
    <property type="component" value="Chromosome 10"/>
</dbReference>
<evidence type="ECO:0000256" key="2">
    <source>
        <dbReference type="ARBA" id="ARBA00004319"/>
    </source>
</evidence>